<dbReference type="RefSeq" id="WP_044249169.1">
    <property type="nucleotide sequence ID" value="NZ_ASRX01000079.1"/>
</dbReference>
<dbReference type="InterPro" id="IPR012296">
    <property type="entry name" value="Nuclease_put_TT1808"/>
</dbReference>
<evidence type="ECO:0000259" key="1">
    <source>
        <dbReference type="Pfam" id="PF05685"/>
    </source>
</evidence>
<dbReference type="STRING" id="1192034.CAP_8046"/>
<proteinExistence type="predicted"/>
<sequence length="199" mass="22146">MSHPGRKLPGKFATVEELLALPEEERYEILDGELVRKEAASGRHGGVQWNVGVSLGGPFGRRSSGGPPNKPGGWWFATETLIQFGPGQVYRPDAAGWRRERLAALPAEVPITTCPDWVCEVLSPSNASTDTVKKMWGYHRAEVAHYWLLDPRDETLKVYRWTAEGYLLRLSASREERVRAEPFEAIEIAVGTLFGVDEG</sequence>
<dbReference type="PANTHER" id="PTHR34107:SF4">
    <property type="entry name" value="SLL1222 PROTEIN"/>
    <property type="match status" value="1"/>
</dbReference>
<dbReference type="InterPro" id="IPR011335">
    <property type="entry name" value="Restrct_endonuc-II-like"/>
</dbReference>
<gene>
    <name evidence="2" type="ORF">CAP_8046</name>
</gene>
<dbReference type="InterPro" id="IPR008538">
    <property type="entry name" value="Uma2"/>
</dbReference>
<evidence type="ECO:0000313" key="3">
    <source>
        <dbReference type="Proteomes" id="UP000019678"/>
    </source>
</evidence>
<organism evidence="2 3">
    <name type="scientific">Chondromyces apiculatus DSM 436</name>
    <dbReference type="NCBI Taxonomy" id="1192034"/>
    <lineage>
        <taxon>Bacteria</taxon>
        <taxon>Pseudomonadati</taxon>
        <taxon>Myxococcota</taxon>
        <taxon>Polyangia</taxon>
        <taxon>Polyangiales</taxon>
        <taxon>Polyangiaceae</taxon>
        <taxon>Chondromyces</taxon>
    </lineage>
</organism>
<dbReference type="AlphaFoldDB" id="A0A017SXZ8"/>
<accession>A0A017SXZ8</accession>
<dbReference type="SUPFAM" id="SSF52980">
    <property type="entry name" value="Restriction endonuclease-like"/>
    <property type="match status" value="1"/>
</dbReference>
<keyword evidence="3" id="KW-1185">Reference proteome</keyword>
<dbReference type="Proteomes" id="UP000019678">
    <property type="component" value="Unassembled WGS sequence"/>
</dbReference>
<feature type="domain" description="Putative restriction endonuclease" evidence="1">
    <location>
        <begin position="15"/>
        <end position="190"/>
    </location>
</feature>
<comment type="caution">
    <text evidence="2">The sequence shown here is derived from an EMBL/GenBank/DDBJ whole genome shotgun (WGS) entry which is preliminary data.</text>
</comment>
<name>A0A017SXZ8_9BACT</name>
<dbReference type="Gene3D" id="3.90.1570.10">
    <property type="entry name" value="tt1808, chain A"/>
    <property type="match status" value="1"/>
</dbReference>
<dbReference type="CDD" id="cd06260">
    <property type="entry name" value="DUF820-like"/>
    <property type="match status" value="1"/>
</dbReference>
<dbReference type="Pfam" id="PF05685">
    <property type="entry name" value="Uma2"/>
    <property type="match status" value="1"/>
</dbReference>
<protein>
    <recommendedName>
        <fullName evidence="1">Putative restriction endonuclease domain-containing protein</fullName>
    </recommendedName>
</protein>
<dbReference type="PANTHER" id="PTHR34107">
    <property type="entry name" value="SLL0198 PROTEIN-RELATED"/>
    <property type="match status" value="1"/>
</dbReference>
<evidence type="ECO:0000313" key="2">
    <source>
        <dbReference type="EMBL" id="EYF01485.1"/>
    </source>
</evidence>
<dbReference type="EMBL" id="ASRX01000079">
    <property type="protein sequence ID" value="EYF01485.1"/>
    <property type="molecule type" value="Genomic_DNA"/>
</dbReference>
<reference evidence="2 3" key="1">
    <citation type="submission" date="2013-05" db="EMBL/GenBank/DDBJ databases">
        <title>Genome assembly of Chondromyces apiculatus DSM 436.</title>
        <authorList>
            <person name="Sharma G."/>
            <person name="Khatri I."/>
            <person name="Kaur C."/>
            <person name="Mayilraj S."/>
            <person name="Subramanian S."/>
        </authorList>
    </citation>
    <scope>NUCLEOTIDE SEQUENCE [LARGE SCALE GENOMIC DNA]</scope>
    <source>
        <strain evidence="2 3">DSM 436</strain>
    </source>
</reference>
<dbReference type="eggNOG" id="COG4636">
    <property type="taxonomic scope" value="Bacteria"/>
</dbReference>